<accession>A0ABM2Z4W4</accession>
<evidence type="ECO:0000313" key="1">
    <source>
        <dbReference type="Proteomes" id="UP000818029"/>
    </source>
</evidence>
<dbReference type="GeneID" id="121209907"/>
<gene>
    <name evidence="2" type="primary">LOC121209907</name>
</gene>
<keyword evidence="1" id="KW-1185">Reference proteome</keyword>
<evidence type="ECO:0008006" key="3">
    <source>
        <dbReference type="Google" id="ProtNLM"/>
    </source>
</evidence>
<organism evidence="1 2">
    <name type="scientific">Gossypium hirsutum</name>
    <name type="common">Upland cotton</name>
    <name type="synonym">Gossypium mexicanum</name>
    <dbReference type="NCBI Taxonomy" id="3635"/>
    <lineage>
        <taxon>Eukaryota</taxon>
        <taxon>Viridiplantae</taxon>
        <taxon>Streptophyta</taxon>
        <taxon>Embryophyta</taxon>
        <taxon>Tracheophyta</taxon>
        <taxon>Spermatophyta</taxon>
        <taxon>Magnoliopsida</taxon>
        <taxon>eudicotyledons</taxon>
        <taxon>Gunneridae</taxon>
        <taxon>Pentapetalae</taxon>
        <taxon>rosids</taxon>
        <taxon>malvids</taxon>
        <taxon>Malvales</taxon>
        <taxon>Malvaceae</taxon>
        <taxon>Malvoideae</taxon>
        <taxon>Gossypium</taxon>
    </lineage>
</organism>
<proteinExistence type="predicted"/>
<sequence>MHWCEWGKQCKLKEDEGLGFRSFAKFNVALLAKQGSVLYVEKYLGSEEDITRWSVLKDRILRIPLTKIPHNDGLMWRGEPSGTAICPRCRDGVETLAHVFRSCPVANEV</sequence>
<evidence type="ECO:0000313" key="2">
    <source>
        <dbReference type="RefSeq" id="XP_040937761.1"/>
    </source>
</evidence>
<dbReference type="Proteomes" id="UP000818029">
    <property type="component" value="Chromosome A11"/>
</dbReference>
<reference evidence="2" key="2">
    <citation type="submission" date="2025-08" db="UniProtKB">
        <authorList>
            <consortium name="RefSeq"/>
        </authorList>
    </citation>
    <scope>IDENTIFICATION</scope>
</reference>
<protein>
    <recommendedName>
        <fullName evidence="3">Reverse transcriptase zinc-binding domain-containing protein</fullName>
    </recommendedName>
</protein>
<reference evidence="1" key="1">
    <citation type="journal article" date="2020" name="Nat. Genet.">
        <title>Genomic diversifications of five Gossypium allopolyploid species and their impact on cotton improvement.</title>
        <authorList>
            <person name="Chen Z.J."/>
            <person name="Sreedasyam A."/>
            <person name="Ando A."/>
            <person name="Song Q."/>
            <person name="De Santiago L.M."/>
            <person name="Hulse-Kemp A.M."/>
            <person name="Ding M."/>
            <person name="Ye W."/>
            <person name="Kirkbride R.C."/>
            <person name="Jenkins J."/>
            <person name="Plott C."/>
            <person name="Lovell J."/>
            <person name="Lin Y.M."/>
            <person name="Vaughn R."/>
            <person name="Liu B."/>
            <person name="Simpson S."/>
            <person name="Scheffler B.E."/>
            <person name="Wen L."/>
            <person name="Saski C.A."/>
            <person name="Grover C.E."/>
            <person name="Hu G."/>
            <person name="Conover J.L."/>
            <person name="Carlson J.W."/>
            <person name="Shu S."/>
            <person name="Boston L.B."/>
            <person name="Williams M."/>
            <person name="Peterson D.G."/>
            <person name="McGee K."/>
            <person name="Jones D.C."/>
            <person name="Wendel J.F."/>
            <person name="Stelly D.M."/>
            <person name="Grimwood J."/>
            <person name="Schmutz J."/>
        </authorList>
    </citation>
    <scope>NUCLEOTIDE SEQUENCE [LARGE SCALE GENOMIC DNA]</scope>
    <source>
        <strain evidence="1">cv. TM-1</strain>
    </source>
</reference>
<name>A0ABM2Z4W4_GOSHI</name>
<dbReference type="RefSeq" id="XP_040937761.1">
    <property type="nucleotide sequence ID" value="XM_041081827.1"/>
</dbReference>